<dbReference type="InterPro" id="IPR048994">
    <property type="entry name" value="PH-GRAM_MTMR6-9"/>
</dbReference>
<proteinExistence type="inferred from homology"/>
<feature type="active site" description="Phosphocysteine intermediate" evidence="2">
    <location>
        <position position="278"/>
    </location>
</feature>
<feature type="domain" description="Myotubularin phosphatase" evidence="5">
    <location>
        <begin position="127"/>
        <end position="473"/>
    </location>
</feature>
<dbReference type="PROSITE" id="PS51339">
    <property type="entry name" value="PPASE_MYOTUBULARIN"/>
    <property type="match status" value="2"/>
</dbReference>
<dbReference type="PANTHER" id="PTHR10807:SF128">
    <property type="entry name" value="PHOSPHATIDYLINOSITOL-3,5-BISPHOSPHATE 3-PHOSPHATASE"/>
    <property type="match status" value="1"/>
</dbReference>
<feature type="domain" description="Myotubularin phosphatase" evidence="5">
    <location>
        <begin position="96"/>
        <end position="126"/>
    </location>
</feature>
<feature type="compositionally biased region" description="Low complexity" evidence="4">
    <location>
        <begin position="811"/>
        <end position="821"/>
    </location>
</feature>
<dbReference type="InterPro" id="IPR030564">
    <property type="entry name" value="Myotubularin"/>
</dbReference>
<name>A0A9P6U0V5_9FUNG</name>
<feature type="compositionally biased region" description="Pro residues" evidence="4">
    <location>
        <begin position="843"/>
        <end position="856"/>
    </location>
</feature>
<dbReference type="GO" id="GO:0046856">
    <property type="term" value="P:phosphatidylinositol dephosphorylation"/>
    <property type="evidence" value="ECO:0007669"/>
    <property type="project" value="TreeGrafter"/>
</dbReference>
<gene>
    <name evidence="6" type="ORF">DFQ27_006854</name>
</gene>
<dbReference type="SUPFAM" id="SSF52799">
    <property type="entry name" value="(Phosphotyrosine protein) phosphatases II"/>
    <property type="match status" value="1"/>
</dbReference>
<dbReference type="PANTHER" id="PTHR10807">
    <property type="entry name" value="MYOTUBULARIN-RELATED"/>
    <property type="match status" value="1"/>
</dbReference>
<evidence type="ECO:0000256" key="3">
    <source>
        <dbReference type="PIRSR" id="PIRSR630564-2"/>
    </source>
</evidence>
<dbReference type="OrthoDB" id="271628at2759"/>
<feature type="compositionally biased region" description="Low complexity" evidence="4">
    <location>
        <begin position="753"/>
        <end position="796"/>
    </location>
</feature>
<dbReference type="SMART" id="SM00404">
    <property type="entry name" value="PTPc_motif"/>
    <property type="match status" value="1"/>
</dbReference>
<evidence type="ECO:0000313" key="6">
    <source>
        <dbReference type="EMBL" id="KAG0254420.1"/>
    </source>
</evidence>
<feature type="region of interest" description="Disordered" evidence="4">
    <location>
        <begin position="692"/>
        <end position="741"/>
    </location>
</feature>
<evidence type="ECO:0000256" key="1">
    <source>
        <dbReference type="ARBA" id="ARBA00007471"/>
    </source>
</evidence>
<feature type="compositionally biased region" description="Low complexity" evidence="4">
    <location>
        <begin position="886"/>
        <end position="896"/>
    </location>
</feature>
<dbReference type="GO" id="GO:0004438">
    <property type="term" value="F:phosphatidylinositol-3-phosphate phosphatase activity"/>
    <property type="evidence" value="ECO:0007669"/>
    <property type="project" value="TreeGrafter"/>
</dbReference>
<feature type="binding site" evidence="3">
    <location>
        <begin position="278"/>
        <end position="284"/>
    </location>
    <ligand>
        <name>substrate</name>
    </ligand>
</feature>
<dbReference type="Proteomes" id="UP000807716">
    <property type="component" value="Unassembled WGS sequence"/>
</dbReference>
<feature type="binding site" evidence="3">
    <location>
        <begin position="215"/>
        <end position="216"/>
    </location>
    <ligand>
        <name>substrate</name>
    </ligand>
</feature>
<feature type="compositionally biased region" description="Low complexity" evidence="4">
    <location>
        <begin position="550"/>
        <end position="563"/>
    </location>
</feature>
<dbReference type="InterPro" id="IPR011993">
    <property type="entry name" value="PH-like_dom_sf"/>
</dbReference>
<feature type="region of interest" description="Disordered" evidence="4">
    <location>
        <begin position="620"/>
        <end position="661"/>
    </location>
</feature>
<dbReference type="InterPro" id="IPR003595">
    <property type="entry name" value="Tyr_Pase_cat"/>
</dbReference>
<feature type="region of interest" description="Disordered" evidence="4">
    <location>
        <begin position="753"/>
        <end position="929"/>
    </location>
</feature>
<evidence type="ECO:0000256" key="4">
    <source>
        <dbReference type="SAM" id="MobiDB-lite"/>
    </source>
</evidence>
<dbReference type="InterPro" id="IPR029021">
    <property type="entry name" value="Prot-tyrosine_phosphatase-like"/>
</dbReference>
<dbReference type="InterPro" id="IPR016130">
    <property type="entry name" value="Tyr_Pase_AS"/>
</dbReference>
<evidence type="ECO:0000256" key="2">
    <source>
        <dbReference type="PIRSR" id="PIRSR630564-1"/>
    </source>
</evidence>
<dbReference type="Pfam" id="PF06602">
    <property type="entry name" value="Myotub-related"/>
    <property type="match status" value="1"/>
</dbReference>
<organism evidence="6 7">
    <name type="scientific">Actinomortierella ambigua</name>
    <dbReference type="NCBI Taxonomy" id="1343610"/>
    <lineage>
        <taxon>Eukaryota</taxon>
        <taxon>Fungi</taxon>
        <taxon>Fungi incertae sedis</taxon>
        <taxon>Mucoromycota</taxon>
        <taxon>Mortierellomycotina</taxon>
        <taxon>Mortierellomycetes</taxon>
        <taxon>Mortierellales</taxon>
        <taxon>Mortierellaceae</taxon>
        <taxon>Actinomortierella</taxon>
    </lineage>
</organism>
<dbReference type="Pfam" id="PF21098">
    <property type="entry name" value="PH-GRAM_MTMR6-like"/>
    <property type="match status" value="1"/>
</dbReference>
<comment type="similarity">
    <text evidence="1">Belongs to the protein-tyrosine phosphatase family. Non-receptor class myotubularin subfamily.</text>
</comment>
<accession>A0A9P6U0V5</accession>
<feature type="region of interest" description="Disordered" evidence="4">
    <location>
        <begin position="484"/>
        <end position="513"/>
    </location>
</feature>
<reference evidence="6" key="1">
    <citation type="journal article" date="2020" name="Fungal Divers.">
        <title>Resolving the Mortierellaceae phylogeny through synthesis of multi-gene phylogenetics and phylogenomics.</title>
        <authorList>
            <person name="Vandepol N."/>
            <person name="Liber J."/>
            <person name="Desiro A."/>
            <person name="Na H."/>
            <person name="Kennedy M."/>
            <person name="Barry K."/>
            <person name="Grigoriev I.V."/>
            <person name="Miller A.N."/>
            <person name="O'Donnell K."/>
            <person name="Stajich J.E."/>
            <person name="Bonito G."/>
        </authorList>
    </citation>
    <scope>NUCLEOTIDE SEQUENCE</scope>
    <source>
        <strain evidence="6">BC1065</strain>
    </source>
</reference>
<dbReference type="EMBL" id="JAAAJB010000518">
    <property type="protein sequence ID" value="KAG0254420.1"/>
    <property type="molecule type" value="Genomic_DNA"/>
</dbReference>
<dbReference type="Gene3D" id="2.30.29.30">
    <property type="entry name" value="Pleckstrin-homology domain (PH domain)/Phosphotyrosine-binding domain (PTB)"/>
    <property type="match status" value="1"/>
</dbReference>
<protein>
    <recommendedName>
        <fullName evidence="5">Myotubularin phosphatase domain-containing protein</fullName>
    </recommendedName>
</protein>
<dbReference type="AlphaFoldDB" id="A0A9P6U0V5"/>
<evidence type="ECO:0000259" key="5">
    <source>
        <dbReference type="PROSITE" id="PS51339"/>
    </source>
</evidence>
<comment type="caution">
    <text evidence="6">The sequence shown here is derived from an EMBL/GenBank/DDBJ whole genome shotgun (WGS) entry which is preliminary data.</text>
</comment>
<keyword evidence="7" id="KW-1185">Reference proteome</keyword>
<dbReference type="PROSITE" id="PS00383">
    <property type="entry name" value="TYR_PHOSPHATASE_1"/>
    <property type="match status" value="1"/>
</dbReference>
<dbReference type="GO" id="GO:0005737">
    <property type="term" value="C:cytoplasm"/>
    <property type="evidence" value="ECO:0007669"/>
    <property type="project" value="TreeGrafter"/>
</dbReference>
<feature type="region of interest" description="Disordered" evidence="4">
    <location>
        <begin position="544"/>
        <end position="595"/>
    </location>
</feature>
<dbReference type="GO" id="GO:0016020">
    <property type="term" value="C:membrane"/>
    <property type="evidence" value="ECO:0007669"/>
    <property type="project" value="TreeGrafter"/>
</dbReference>
<dbReference type="InterPro" id="IPR010569">
    <property type="entry name" value="Myotubularin-like_Pase_dom"/>
</dbReference>
<evidence type="ECO:0000313" key="7">
    <source>
        <dbReference type="Proteomes" id="UP000807716"/>
    </source>
</evidence>
<sequence>MDDIKISKVEDVQLEKGKVTYNGNLHLMVYHIIFSPRDHESEIWIAYPTIHTVEKGVPTACGAWPLHIRRHDFVFMCIYFKTEKDVTDHEYTSTDGWQVYNPVEEYKRMGVTDESQWRRSDINQSYSASITRCSQPMVGINRNRSIQDEKLIEAIFMTTVEPSKEGQRVYSNTATNLIIDARPTANAVVNTAVGAGTENMENYRNCKKIYSGIDNIHVMRESLNKLVEALQELDQTGRVTKAALQRSGWLKHIAAVMDGAITIVRNIHISSSHVLVHCSDGWDRTAQLTSVAQVCLDRHYRTMTGFQVLIEKEWCSFGHKFTDRCGHLSNDKNFVSLSATNSAANTFANVQSKLYNNKHIRETSPVFQQFLDCVHQIMYQFPARFEFNEDFLVELHYHVYSCQFGNFLFNCEREREMRYQAAAKTKSIWDHFNSSREKYLNPLYDPTLDRPNEGDQGVLFPDSKAVRYWSKLFNREVDDLNTIEDSTTSVAGTPGASVPGERPTLETPGLPSNYAETTVVATEMSEDTREIGIGTAVATLTSLTNGLGRTSSPSVSSSSTSSPAMGDPLGLDNRSRPNGGGRAGNLSEGMMPDDPWNTVRAVGGEFVNKLGRLRDTWYPTGASSASSQSPPAPSPSLLGISSFDGGDIPGSGSSNSGVAVGGSGGGVGGPLGGISSGLGGIGSVMFGQRNRSATLGRSHSQNRRKGTVDRELTSVAGHTPKPAFEISGMETSTSSPWPSLGSLTLEDEMVMGRSRAASATSRSGSPATGLNSSYVNSNINNNNGGSNNSSSIIGSNRVTTTNPSRPSAGVRSSRTSSPTPTGAQVMGGVRGYDPLSSLATTAPLPPPSPPSSPPPVVHNDDTLHPLGVSPRVTSGGATASRPPLPVSSSSGSSRSRSPPPSSKGMTTMAAFTQEPGEEEEGVSGAMAGLVGEVSLTPTVIAPPEKELPHPLFLG</sequence>